<dbReference type="RefSeq" id="WP_175115174.1">
    <property type="nucleotide sequence ID" value="NZ_CADIKF010000081.1"/>
</dbReference>
<evidence type="ECO:0000256" key="4">
    <source>
        <dbReference type="ARBA" id="ARBA00023136"/>
    </source>
</evidence>
<dbReference type="Proteomes" id="UP000494329">
    <property type="component" value="Unassembled WGS sequence"/>
</dbReference>
<evidence type="ECO:0000256" key="1">
    <source>
        <dbReference type="ARBA" id="ARBA00004370"/>
    </source>
</evidence>
<dbReference type="Gene3D" id="1.20.120.550">
    <property type="entry name" value="Membrane associated eicosanoid/glutathione metabolism-like domain"/>
    <property type="match status" value="1"/>
</dbReference>
<gene>
    <name evidence="6" type="ORF">LMG29739_06051</name>
</gene>
<protein>
    <recommendedName>
        <fullName evidence="8">MAPEG family protein</fullName>
    </recommendedName>
</protein>
<evidence type="ECO:0008006" key="8">
    <source>
        <dbReference type="Google" id="ProtNLM"/>
    </source>
</evidence>
<sequence length="140" mass="15455">MLLPAIVLASYTTLSAWGPGFLGFVLCVVTGIPAQRDLPWTRRQSTISGVRKDGARAGHDNDRLFDAPVAFYVCALILEVDGGYTAFDRYAAWCYVLVRVAYNVSWMTRLDLSVRMGLFFSSSGILLVLTARCLIDVLAR</sequence>
<dbReference type="Pfam" id="PF01124">
    <property type="entry name" value="MAPEG"/>
    <property type="match status" value="1"/>
</dbReference>
<dbReference type="AlphaFoldDB" id="A0A6J5EY58"/>
<evidence type="ECO:0000313" key="6">
    <source>
        <dbReference type="EMBL" id="CAB3771500.1"/>
    </source>
</evidence>
<name>A0A6J5EY58_9BURK</name>
<keyword evidence="7" id="KW-1185">Reference proteome</keyword>
<dbReference type="SUPFAM" id="SSF161084">
    <property type="entry name" value="MAPEG domain-like"/>
    <property type="match status" value="1"/>
</dbReference>
<evidence type="ECO:0000256" key="5">
    <source>
        <dbReference type="SAM" id="Phobius"/>
    </source>
</evidence>
<accession>A0A6J5EY58</accession>
<evidence type="ECO:0000256" key="2">
    <source>
        <dbReference type="ARBA" id="ARBA00022692"/>
    </source>
</evidence>
<evidence type="ECO:0000256" key="3">
    <source>
        <dbReference type="ARBA" id="ARBA00022989"/>
    </source>
</evidence>
<dbReference type="GO" id="GO:0016020">
    <property type="term" value="C:membrane"/>
    <property type="evidence" value="ECO:0007669"/>
    <property type="project" value="UniProtKB-SubCell"/>
</dbReference>
<reference evidence="6 7" key="1">
    <citation type="submission" date="2020-04" db="EMBL/GenBank/DDBJ databases">
        <authorList>
            <person name="De Canck E."/>
        </authorList>
    </citation>
    <scope>NUCLEOTIDE SEQUENCE [LARGE SCALE GENOMIC DNA]</scope>
    <source>
        <strain evidence="6 7">LMG 29739</strain>
    </source>
</reference>
<feature type="transmembrane region" description="Helical" evidence="5">
    <location>
        <begin position="117"/>
        <end position="139"/>
    </location>
</feature>
<evidence type="ECO:0000313" key="7">
    <source>
        <dbReference type="Proteomes" id="UP000494329"/>
    </source>
</evidence>
<dbReference type="EMBL" id="CADIKF010000081">
    <property type="protein sequence ID" value="CAB3771500.1"/>
    <property type="molecule type" value="Genomic_DNA"/>
</dbReference>
<dbReference type="InterPro" id="IPR023352">
    <property type="entry name" value="MAPEG-like_dom_sf"/>
</dbReference>
<keyword evidence="4 5" id="KW-0472">Membrane</keyword>
<feature type="transmembrane region" description="Helical" evidence="5">
    <location>
        <begin position="16"/>
        <end position="34"/>
    </location>
</feature>
<keyword evidence="3 5" id="KW-1133">Transmembrane helix</keyword>
<dbReference type="InterPro" id="IPR001129">
    <property type="entry name" value="Membr-assoc_MAPEG"/>
</dbReference>
<comment type="subcellular location">
    <subcellularLocation>
        <location evidence="1">Membrane</location>
    </subcellularLocation>
</comment>
<proteinExistence type="predicted"/>
<organism evidence="6 7">
    <name type="scientific">Paraburkholderia solisilvae</name>
    <dbReference type="NCBI Taxonomy" id="624376"/>
    <lineage>
        <taxon>Bacteria</taxon>
        <taxon>Pseudomonadati</taxon>
        <taxon>Pseudomonadota</taxon>
        <taxon>Betaproteobacteria</taxon>
        <taxon>Burkholderiales</taxon>
        <taxon>Burkholderiaceae</taxon>
        <taxon>Paraburkholderia</taxon>
    </lineage>
</organism>
<keyword evidence="2 5" id="KW-0812">Transmembrane</keyword>